<keyword evidence="3" id="KW-1185">Reference proteome</keyword>
<protein>
    <submittedName>
        <fullName evidence="2">Uncharacterized protein</fullName>
    </submittedName>
</protein>
<evidence type="ECO:0000313" key="2">
    <source>
        <dbReference type="EMBL" id="KAL2045097.1"/>
    </source>
</evidence>
<gene>
    <name evidence="2" type="ORF">ABVK25_012238</name>
</gene>
<proteinExistence type="predicted"/>
<dbReference type="Proteomes" id="UP001590951">
    <property type="component" value="Unassembled WGS sequence"/>
</dbReference>
<sequence>MGFDCGFDIHPRLEATAENKKTYQRFLDEIVRTYNDVYDKDGRRLDGKVLEMPIDSKYSKDCITFMVGESGTLTTPAEPYIRNVYKIAKKYFGSSAHFWHEMNETDDEQQWGYYDWQEVHDAREKLREVETGQEGDSQNHAQEERGESSDEPSGPLATNSTSKVA</sequence>
<feature type="compositionally biased region" description="Polar residues" evidence="1">
    <location>
        <begin position="156"/>
        <end position="165"/>
    </location>
</feature>
<comment type="caution">
    <text evidence="2">The sequence shown here is derived from an EMBL/GenBank/DDBJ whole genome shotgun (WGS) entry which is preliminary data.</text>
</comment>
<feature type="region of interest" description="Disordered" evidence="1">
    <location>
        <begin position="124"/>
        <end position="165"/>
    </location>
</feature>
<evidence type="ECO:0000256" key="1">
    <source>
        <dbReference type="SAM" id="MobiDB-lite"/>
    </source>
</evidence>
<evidence type="ECO:0000313" key="3">
    <source>
        <dbReference type="Proteomes" id="UP001590951"/>
    </source>
</evidence>
<dbReference type="EMBL" id="JBHFEH010000167">
    <property type="protein sequence ID" value="KAL2045097.1"/>
    <property type="molecule type" value="Genomic_DNA"/>
</dbReference>
<name>A0ABR4AH40_9LECA</name>
<accession>A0ABR4AH40</accession>
<reference evidence="2 3" key="1">
    <citation type="submission" date="2024-09" db="EMBL/GenBank/DDBJ databases">
        <title>Rethinking Asexuality: The Enigmatic Case of Functional Sexual Genes in Lepraria (Stereocaulaceae).</title>
        <authorList>
            <person name="Doellman M."/>
            <person name="Sun Y."/>
            <person name="Barcenas-Pena A."/>
            <person name="Lumbsch H.T."/>
            <person name="Grewe F."/>
        </authorList>
    </citation>
    <scope>NUCLEOTIDE SEQUENCE [LARGE SCALE GENOMIC DNA]</scope>
    <source>
        <strain evidence="2 3">Grewe 0041</strain>
    </source>
</reference>
<organism evidence="2 3">
    <name type="scientific">Lepraria finkii</name>
    <dbReference type="NCBI Taxonomy" id="1340010"/>
    <lineage>
        <taxon>Eukaryota</taxon>
        <taxon>Fungi</taxon>
        <taxon>Dikarya</taxon>
        <taxon>Ascomycota</taxon>
        <taxon>Pezizomycotina</taxon>
        <taxon>Lecanoromycetes</taxon>
        <taxon>OSLEUM clade</taxon>
        <taxon>Lecanoromycetidae</taxon>
        <taxon>Lecanorales</taxon>
        <taxon>Lecanorineae</taxon>
        <taxon>Stereocaulaceae</taxon>
        <taxon>Lepraria</taxon>
    </lineage>
</organism>